<dbReference type="Proteomes" id="UP001187734">
    <property type="component" value="Unassembled WGS sequence"/>
</dbReference>
<organism evidence="1 2">
    <name type="scientific">Fusarium torulosum</name>
    <dbReference type="NCBI Taxonomy" id="33205"/>
    <lineage>
        <taxon>Eukaryota</taxon>
        <taxon>Fungi</taxon>
        <taxon>Dikarya</taxon>
        <taxon>Ascomycota</taxon>
        <taxon>Pezizomycotina</taxon>
        <taxon>Sordariomycetes</taxon>
        <taxon>Hypocreomycetidae</taxon>
        <taxon>Hypocreales</taxon>
        <taxon>Nectriaceae</taxon>
        <taxon>Fusarium</taxon>
    </lineage>
</organism>
<accession>A0AAE8MF18</accession>
<dbReference type="EMBL" id="ONZP01000288">
    <property type="protein sequence ID" value="SPJ79906.1"/>
    <property type="molecule type" value="Genomic_DNA"/>
</dbReference>
<evidence type="ECO:0000313" key="1">
    <source>
        <dbReference type="EMBL" id="SPJ79906.1"/>
    </source>
</evidence>
<dbReference type="AlphaFoldDB" id="A0AAE8MF18"/>
<keyword evidence="2" id="KW-1185">Reference proteome</keyword>
<proteinExistence type="predicted"/>
<name>A0AAE8MF18_9HYPO</name>
<protein>
    <submittedName>
        <fullName evidence="1">Uncharacterized protein</fullName>
    </submittedName>
</protein>
<evidence type="ECO:0000313" key="2">
    <source>
        <dbReference type="Proteomes" id="UP001187734"/>
    </source>
</evidence>
<sequence>MDLPSETSSPCVVPIRRDITPILIEGLLLKSPKSKLSSFDTSTWGQMLKEREDTTFDLIKFPELVICIACGCESLGNQDACLKASCPHGIQLHIFSTGVQFSYCSPGQNDTGAQYLTIHDHKERLAELMKPFVGAATCRYNEIICLKMGRFLFPRLADIGDISDENIRDLFWDEGLMMIRVKDYVEFATARCLDFKGIKVKQGTHLAQRHQTSCWGDDLSWVHDHDLRGCR</sequence>
<comment type="caution">
    <text evidence="1">The sequence shown here is derived from an EMBL/GenBank/DDBJ whole genome shotgun (WGS) entry which is preliminary data.</text>
</comment>
<reference evidence="1" key="1">
    <citation type="submission" date="2018-03" db="EMBL/GenBank/DDBJ databases">
        <authorList>
            <person name="Guldener U."/>
        </authorList>
    </citation>
    <scope>NUCLEOTIDE SEQUENCE</scope>
</reference>
<gene>
    <name evidence="1" type="ORF">FTOL_08297</name>
</gene>